<dbReference type="PROSITE" id="PS00758">
    <property type="entry name" value="ARGE_DAPE_CPG2_1"/>
    <property type="match status" value="1"/>
</dbReference>
<evidence type="ECO:0000256" key="3">
    <source>
        <dbReference type="ARBA" id="ARBA00022723"/>
    </source>
</evidence>
<dbReference type="SUPFAM" id="SSF53187">
    <property type="entry name" value="Zn-dependent exopeptidases"/>
    <property type="match status" value="1"/>
</dbReference>
<evidence type="ECO:0000256" key="2">
    <source>
        <dbReference type="ARBA" id="ARBA00006247"/>
    </source>
</evidence>
<evidence type="ECO:0000313" key="7">
    <source>
        <dbReference type="EMBL" id="TQS83945.1"/>
    </source>
</evidence>
<proteinExistence type="inferred from homology"/>
<dbReference type="PANTHER" id="PTHR43808">
    <property type="entry name" value="ACETYLORNITHINE DEACETYLASE"/>
    <property type="match status" value="1"/>
</dbReference>
<dbReference type="Gene3D" id="3.30.70.360">
    <property type="match status" value="1"/>
</dbReference>
<reference evidence="7" key="1">
    <citation type="submission" date="2016-03" db="EMBL/GenBank/DDBJ databases">
        <authorList>
            <person name="Borrel G."/>
            <person name="Mccann A."/>
            <person name="O'Toole P.W."/>
        </authorList>
    </citation>
    <scope>NUCLEOTIDE SEQUENCE</scope>
    <source>
        <strain evidence="7">183</strain>
    </source>
</reference>
<comment type="similarity">
    <text evidence="2">Belongs to the peptidase M20A family.</text>
</comment>
<comment type="caution">
    <text evidence="7">The sequence shown here is derived from an EMBL/GenBank/DDBJ whole genome shotgun (WGS) entry which is preliminary data.</text>
</comment>
<evidence type="ECO:0000259" key="6">
    <source>
        <dbReference type="Pfam" id="PF07687"/>
    </source>
</evidence>
<dbReference type="AlphaFoldDB" id="A0A8J8TDP4"/>
<organism evidence="7 8">
    <name type="scientific">Candidatus Methanomassiliicoccus intestinalis</name>
    <dbReference type="NCBI Taxonomy" id="1406512"/>
    <lineage>
        <taxon>Archaea</taxon>
        <taxon>Methanobacteriati</taxon>
        <taxon>Thermoplasmatota</taxon>
        <taxon>Thermoplasmata</taxon>
        <taxon>Methanomassiliicoccales</taxon>
        <taxon>Methanomassiliicoccaceae</taxon>
        <taxon>Methanomassiliicoccus</taxon>
    </lineage>
</organism>
<feature type="domain" description="Peptidase M20 dimerisation" evidence="6">
    <location>
        <begin position="175"/>
        <end position="275"/>
    </location>
</feature>
<dbReference type="GO" id="GO:0016787">
    <property type="term" value="F:hydrolase activity"/>
    <property type="evidence" value="ECO:0007669"/>
    <property type="project" value="UniProtKB-KW"/>
</dbReference>
<dbReference type="PANTHER" id="PTHR43808:SF8">
    <property type="entry name" value="PEPTIDASE M20 DIMERISATION DOMAIN-CONTAINING PROTEIN"/>
    <property type="match status" value="1"/>
</dbReference>
<dbReference type="InterPro" id="IPR001261">
    <property type="entry name" value="ArgE/DapE_CS"/>
</dbReference>
<dbReference type="Pfam" id="PF01546">
    <property type="entry name" value="Peptidase_M20"/>
    <property type="match status" value="1"/>
</dbReference>
<protein>
    <recommendedName>
        <fullName evidence="6">Peptidase M20 dimerisation domain-containing protein</fullName>
    </recommendedName>
</protein>
<evidence type="ECO:0000256" key="1">
    <source>
        <dbReference type="ARBA" id="ARBA00001947"/>
    </source>
</evidence>
<dbReference type="Gene3D" id="3.40.630.10">
    <property type="entry name" value="Zn peptidases"/>
    <property type="match status" value="1"/>
</dbReference>
<comment type="cofactor">
    <cofactor evidence="1">
        <name>Zn(2+)</name>
        <dbReference type="ChEBI" id="CHEBI:29105"/>
    </cofactor>
</comment>
<evidence type="ECO:0000256" key="5">
    <source>
        <dbReference type="ARBA" id="ARBA00022833"/>
    </source>
</evidence>
<dbReference type="InterPro" id="IPR036264">
    <property type="entry name" value="Bact_exopeptidase_dim_dom"/>
</dbReference>
<dbReference type="SUPFAM" id="SSF55031">
    <property type="entry name" value="Bacterial exopeptidase dimerisation domain"/>
    <property type="match status" value="1"/>
</dbReference>
<keyword evidence="5" id="KW-0862">Zinc</keyword>
<dbReference type="InterPro" id="IPR002933">
    <property type="entry name" value="Peptidase_M20"/>
</dbReference>
<keyword evidence="3" id="KW-0479">Metal-binding</keyword>
<evidence type="ECO:0000313" key="8">
    <source>
        <dbReference type="Proteomes" id="UP000752814"/>
    </source>
</evidence>
<dbReference type="InterPro" id="IPR011650">
    <property type="entry name" value="Peptidase_M20_dimer"/>
</dbReference>
<evidence type="ECO:0000256" key="4">
    <source>
        <dbReference type="ARBA" id="ARBA00022801"/>
    </source>
</evidence>
<dbReference type="InterPro" id="IPR050072">
    <property type="entry name" value="Peptidase_M20A"/>
</dbReference>
<gene>
    <name evidence="7" type="ORF">A3207_06355</name>
</gene>
<dbReference type="Proteomes" id="UP000752814">
    <property type="component" value="Unassembled WGS sequence"/>
</dbReference>
<dbReference type="GO" id="GO:0046872">
    <property type="term" value="F:metal ion binding"/>
    <property type="evidence" value="ECO:0007669"/>
    <property type="project" value="UniProtKB-KW"/>
</dbReference>
<dbReference type="PROSITE" id="PS00759">
    <property type="entry name" value="ARGE_DAPE_CPG2_2"/>
    <property type="match status" value="1"/>
</dbReference>
<dbReference type="Pfam" id="PF07687">
    <property type="entry name" value="M20_dimer"/>
    <property type="match status" value="1"/>
</dbReference>
<keyword evidence="4" id="KW-0378">Hydrolase</keyword>
<name>A0A8J8TDP4_9ARCH</name>
<accession>A0A8J8TDP4</accession>
<dbReference type="EMBL" id="LVVT01000007">
    <property type="protein sequence ID" value="TQS83945.1"/>
    <property type="molecule type" value="Genomic_DNA"/>
</dbReference>
<sequence length="371" mass="40597">MAQFCLTAISGGDSLRDDLVKTLQELILIESDLHSNLLNVVQYVADRLSSAGMDVSILNSDTFPVLTASYGKGGILLSGHLDTVPIGSGWSRDQAAVDGNRVYGRGSADMKGGCAVIIECAEYLVSKKIPVSICFTTDEEEQMYGAALLADSDLVKNAPAIIICEPTSVKLVHTEKGFFRFNIVTNGTSAHASQPWLGRDAILKMHYCIDRLLDLVEASSQKKTGMSMCITTIHGGDKNNVVTDICTVVMDVRYQPPTTHHDVQDLIVNRLRGESYELTSELILDAFESDLSDPLAKELIKFLNSDVVDMPYVTEAPYFANVNPHVFICGPGDAQLAHVVDEFVEIEELEAAYNMLIHAAEFTSRQTKDKK</sequence>